<evidence type="ECO:0000256" key="1">
    <source>
        <dbReference type="ARBA" id="ARBA00008857"/>
    </source>
</evidence>
<feature type="domain" description="Core-binding (CB)" evidence="7">
    <location>
        <begin position="6"/>
        <end position="96"/>
    </location>
</feature>
<organism evidence="8 9">
    <name type="scientific">Caulobacter henricii</name>
    <dbReference type="NCBI Taxonomy" id="69395"/>
    <lineage>
        <taxon>Bacteria</taxon>
        <taxon>Pseudomonadati</taxon>
        <taxon>Pseudomonadota</taxon>
        <taxon>Alphaproteobacteria</taxon>
        <taxon>Caulobacterales</taxon>
        <taxon>Caulobacteraceae</taxon>
        <taxon>Caulobacter</taxon>
    </lineage>
</organism>
<dbReference type="KEGG" id="chq:AQ619_16920"/>
<dbReference type="InterPro" id="IPR013762">
    <property type="entry name" value="Integrase-like_cat_sf"/>
</dbReference>
<dbReference type="Gene3D" id="1.10.150.130">
    <property type="match status" value="1"/>
</dbReference>
<dbReference type="SUPFAM" id="SSF56349">
    <property type="entry name" value="DNA breaking-rejoining enzymes"/>
    <property type="match status" value="1"/>
</dbReference>
<dbReference type="GO" id="GO:0006310">
    <property type="term" value="P:DNA recombination"/>
    <property type="evidence" value="ECO:0007669"/>
    <property type="project" value="UniProtKB-KW"/>
</dbReference>
<dbReference type="Pfam" id="PF00589">
    <property type="entry name" value="Phage_integrase"/>
    <property type="match status" value="1"/>
</dbReference>
<dbReference type="GO" id="GO:0015074">
    <property type="term" value="P:DNA integration"/>
    <property type="evidence" value="ECO:0007669"/>
    <property type="project" value="UniProtKB-KW"/>
</dbReference>
<evidence type="ECO:0000256" key="2">
    <source>
        <dbReference type="ARBA" id="ARBA00022908"/>
    </source>
</evidence>
<reference evidence="8 9" key="1">
    <citation type="submission" date="2015-10" db="EMBL/GenBank/DDBJ databases">
        <title>Conservation of the essential genome among Caulobacter and Brevundimonas species.</title>
        <authorList>
            <person name="Scott D."/>
            <person name="Ely B."/>
        </authorList>
    </citation>
    <scope>NUCLEOTIDE SEQUENCE [LARGE SCALE GENOMIC DNA]</scope>
    <source>
        <strain evidence="8 9">CB4</strain>
    </source>
</reference>
<gene>
    <name evidence="8" type="ORF">AQ619_16920</name>
</gene>
<feature type="domain" description="Tyr recombinase" evidence="6">
    <location>
        <begin position="127"/>
        <end position="336"/>
    </location>
</feature>
<dbReference type="PANTHER" id="PTHR30349">
    <property type="entry name" value="PHAGE INTEGRASE-RELATED"/>
    <property type="match status" value="1"/>
</dbReference>
<dbReference type="CDD" id="cd00397">
    <property type="entry name" value="DNA_BRE_C"/>
    <property type="match status" value="1"/>
</dbReference>
<protein>
    <submittedName>
        <fullName evidence="8">Recombinase XerC</fullName>
    </submittedName>
</protein>
<dbReference type="InterPro" id="IPR010998">
    <property type="entry name" value="Integrase_recombinase_N"/>
</dbReference>
<dbReference type="Proteomes" id="UP000056905">
    <property type="component" value="Chromosome"/>
</dbReference>
<dbReference type="InterPro" id="IPR050090">
    <property type="entry name" value="Tyrosine_recombinase_XerCD"/>
</dbReference>
<evidence type="ECO:0000259" key="6">
    <source>
        <dbReference type="PROSITE" id="PS51898"/>
    </source>
</evidence>
<dbReference type="EMBL" id="CP013002">
    <property type="protein sequence ID" value="ALL14912.1"/>
    <property type="molecule type" value="Genomic_DNA"/>
</dbReference>
<accession>A0A0P0P2W3</accession>
<comment type="similarity">
    <text evidence="1">Belongs to the 'phage' integrase family.</text>
</comment>
<dbReference type="GO" id="GO:0003677">
    <property type="term" value="F:DNA binding"/>
    <property type="evidence" value="ECO:0007669"/>
    <property type="project" value="UniProtKB-UniRule"/>
</dbReference>
<evidence type="ECO:0000313" key="8">
    <source>
        <dbReference type="EMBL" id="ALL14912.1"/>
    </source>
</evidence>
<evidence type="ECO:0000259" key="7">
    <source>
        <dbReference type="PROSITE" id="PS51900"/>
    </source>
</evidence>
<evidence type="ECO:0000256" key="5">
    <source>
        <dbReference type="PROSITE-ProRule" id="PRU01248"/>
    </source>
</evidence>
<keyword evidence="3 5" id="KW-0238">DNA-binding</keyword>
<dbReference type="RefSeq" id="WP_062150422.1">
    <property type="nucleotide sequence ID" value="NZ_CP013002.1"/>
</dbReference>
<dbReference type="PANTHER" id="PTHR30349:SF41">
    <property type="entry name" value="INTEGRASE_RECOMBINASE PROTEIN MJ0367-RELATED"/>
    <property type="match status" value="1"/>
</dbReference>
<dbReference type="STRING" id="69395.AQ619_16920"/>
<dbReference type="Gene3D" id="1.10.443.10">
    <property type="entry name" value="Intergrase catalytic core"/>
    <property type="match status" value="1"/>
</dbReference>
<keyword evidence="4" id="KW-0233">DNA recombination</keyword>
<name>A0A0P0P2W3_9CAUL</name>
<keyword evidence="9" id="KW-1185">Reference proteome</keyword>
<dbReference type="InterPro" id="IPR002104">
    <property type="entry name" value="Integrase_catalytic"/>
</dbReference>
<dbReference type="InterPro" id="IPR011010">
    <property type="entry name" value="DNA_brk_join_enz"/>
</dbReference>
<dbReference type="AlphaFoldDB" id="A0A0P0P2W3"/>
<dbReference type="PROSITE" id="PS51900">
    <property type="entry name" value="CB"/>
    <property type="match status" value="1"/>
</dbReference>
<evidence type="ECO:0000256" key="3">
    <source>
        <dbReference type="ARBA" id="ARBA00023125"/>
    </source>
</evidence>
<dbReference type="PROSITE" id="PS51898">
    <property type="entry name" value="TYR_RECOMBINASE"/>
    <property type="match status" value="1"/>
</dbReference>
<proteinExistence type="inferred from homology"/>
<sequence>MAKHNPANERIKRAYFIYLREARRRNDASIDAVAKALARFEDATACKDFGKFHREQAVAFKRKLDEMTAARSGERLSRATVHSTLSALRSFFIWLADQSGYKRKISYSDADYFNLAEKDVRIARAFREKPFPTLAQVNHVLTTAPAQTDIEKRDRALIALILLTGARDGAAASLRLKHLNIAEGRLDQDAREVKTKFSKTFTTWFFPVEGPARDVLAEWVAHLRDTLLWSDSDPLFPATQMIVGPEGGFVAGGLKREAWSTAEPIRRIFRQAFERAGLPYFKPHSLRDTLVQFGEQTCRSPEEFKAWSQNLGHEKVMTTFSSYGAVASHRQASLIRGLGQRGIGAEETMNPRLRSLLAELAREIPA</sequence>
<dbReference type="OrthoDB" id="7354488at2"/>
<dbReference type="InterPro" id="IPR044068">
    <property type="entry name" value="CB"/>
</dbReference>
<evidence type="ECO:0000313" key="9">
    <source>
        <dbReference type="Proteomes" id="UP000056905"/>
    </source>
</evidence>
<evidence type="ECO:0000256" key="4">
    <source>
        <dbReference type="ARBA" id="ARBA00023172"/>
    </source>
</evidence>
<keyword evidence="2" id="KW-0229">DNA integration</keyword>